<evidence type="ECO:0000259" key="7">
    <source>
        <dbReference type="PROSITE" id="PS50054"/>
    </source>
</evidence>
<evidence type="ECO:0000256" key="1">
    <source>
        <dbReference type="ARBA" id="ARBA00008601"/>
    </source>
</evidence>
<feature type="domain" description="Tyrosine specific protein phosphatases" evidence="8">
    <location>
        <begin position="189"/>
        <end position="247"/>
    </location>
</feature>
<evidence type="ECO:0000256" key="2">
    <source>
        <dbReference type="ARBA" id="ARBA00022801"/>
    </source>
</evidence>
<keyword evidence="3" id="KW-0904">Protein phosphatase</keyword>
<comment type="catalytic activity">
    <reaction evidence="4">
        <text>O-phospho-L-seryl-[protein] + H2O = L-seryl-[protein] + phosphate</text>
        <dbReference type="Rhea" id="RHEA:20629"/>
        <dbReference type="Rhea" id="RHEA-COMP:9863"/>
        <dbReference type="Rhea" id="RHEA-COMP:11604"/>
        <dbReference type="ChEBI" id="CHEBI:15377"/>
        <dbReference type="ChEBI" id="CHEBI:29999"/>
        <dbReference type="ChEBI" id="CHEBI:43474"/>
        <dbReference type="ChEBI" id="CHEBI:83421"/>
        <dbReference type="EC" id="3.1.3.16"/>
    </reaction>
</comment>
<feature type="active site" description="Phosphocysteine intermediate" evidence="6">
    <location>
        <position position="213"/>
    </location>
</feature>
<dbReference type="GO" id="GO:0008138">
    <property type="term" value="F:protein tyrosine/serine/threonine phosphatase activity"/>
    <property type="evidence" value="ECO:0007669"/>
    <property type="project" value="InterPro"/>
</dbReference>
<sequence length="278" mass="31233">MSYDNGQPAASFLLQRSPSSPLEALVNTRWLLDSAPWGIYALAPTGIHVDSVVCGLIGEEETALPKEEDFKADACPTIPELQRLLDSKHPFPHHVDEVWPNLYLADLSPDPAYQRPRCSPLSSHIPACQRLVESCFANNRYELWKLGITHVLNAAHGGRHSDGSPEFYGSRIIYHGVQANDLPDFDISQYFYSASEFIHKALNTLGARVLVHCVVGISRSASLVLAYLMIHHRLSLTQAIEKVQENRWIFPNAGFLQQLIHLEKELYQARKNEVQSIN</sequence>
<reference evidence="10" key="1">
    <citation type="journal article" date="2017" name="Nat. Commun.">
        <title>The North American bullfrog draft genome provides insight into hormonal regulation of long noncoding RNA.</title>
        <authorList>
            <person name="Hammond S.A."/>
            <person name="Warren R.L."/>
            <person name="Vandervalk B.P."/>
            <person name="Kucuk E."/>
            <person name="Khan H."/>
            <person name="Gibb E.A."/>
            <person name="Pandoh P."/>
            <person name="Kirk H."/>
            <person name="Zhao Y."/>
            <person name="Jones M."/>
            <person name="Mungall A.J."/>
            <person name="Coope R."/>
            <person name="Pleasance S."/>
            <person name="Moore R.A."/>
            <person name="Holt R.A."/>
            <person name="Round J.M."/>
            <person name="Ohora S."/>
            <person name="Walle B.V."/>
            <person name="Veldhoen N."/>
            <person name="Helbing C.C."/>
            <person name="Birol I."/>
        </authorList>
    </citation>
    <scope>NUCLEOTIDE SEQUENCE [LARGE SCALE GENOMIC DNA]</scope>
</reference>
<dbReference type="Pfam" id="PF00782">
    <property type="entry name" value="DSPc"/>
    <property type="match status" value="1"/>
</dbReference>
<evidence type="ECO:0000256" key="6">
    <source>
        <dbReference type="PIRSR" id="PIRSR620405-1"/>
    </source>
</evidence>
<evidence type="ECO:0000256" key="4">
    <source>
        <dbReference type="ARBA" id="ARBA00047761"/>
    </source>
</evidence>
<dbReference type="InterPro" id="IPR029021">
    <property type="entry name" value="Prot-tyrosine_phosphatase-like"/>
</dbReference>
<dbReference type="PANTHER" id="PTHR45682:SF3">
    <property type="entry name" value="DUAL SPECIFICITY PROTEIN PHOSPHATASE"/>
    <property type="match status" value="1"/>
</dbReference>
<gene>
    <name evidence="9" type="ORF">AB205_0170560</name>
</gene>
<keyword evidence="10" id="KW-1185">Reference proteome</keyword>
<dbReference type="PROSITE" id="PS50056">
    <property type="entry name" value="TYR_PHOSPHATASE_2"/>
    <property type="match status" value="1"/>
</dbReference>
<dbReference type="GO" id="GO:0033549">
    <property type="term" value="F:MAP kinase phosphatase activity"/>
    <property type="evidence" value="ECO:0007669"/>
    <property type="project" value="TreeGrafter"/>
</dbReference>
<comment type="similarity">
    <text evidence="1">Belongs to the protein-tyrosine phosphatase family. Non-receptor class dual specificity subfamily.</text>
</comment>
<dbReference type="EMBL" id="KV939393">
    <property type="protein sequence ID" value="PIO28175.1"/>
    <property type="molecule type" value="Genomic_DNA"/>
</dbReference>
<dbReference type="PANTHER" id="PTHR45682">
    <property type="entry name" value="AGAP008228-PA"/>
    <property type="match status" value="1"/>
</dbReference>
<dbReference type="GO" id="GO:0043409">
    <property type="term" value="P:negative regulation of MAPK cascade"/>
    <property type="evidence" value="ECO:0007669"/>
    <property type="project" value="TreeGrafter"/>
</dbReference>
<dbReference type="InterPro" id="IPR016130">
    <property type="entry name" value="Tyr_Pase_AS"/>
</dbReference>
<evidence type="ECO:0000259" key="8">
    <source>
        <dbReference type="PROSITE" id="PS50056"/>
    </source>
</evidence>
<dbReference type="InterPro" id="IPR000387">
    <property type="entry name" value="Tyr_Pase_dom"/>
</dbReference>
<dbReference type="InterPro" id="IPR020405">
    <property type="entry name" value="Atypical_DUSP_subfamA"/>
</dbReference>
<dbReference type="InterPro" id="IPR000340">
    <property type="entry name" value="Dual-sp_phosphatase_cat-dom"/>
</dbReference>
<feature type="domain" description="Tyrosine-protein phosphatase" evidence="7">
    <location>
        <begin position="94"/>
        <end position="268"/>
    </location>
</feature>
<keyword evidence="2" id="KW-0378">Hydrolase</keyword>
<dbReference type="InterPro" id="IPR020422">
    <property type="entry name" value="TYR_PHOSPHATASE_DUAL_dom"/>
</dbReference>
<dbReference type="Gene3D" id="3.90.190.10">
    <property type="entry name" value="Protein tyrosine phosphatase superfamily"/>
    <property type="match status" value="1"/>
</dbReference>
<dbReference type="Proteomes" id="UP000228934">
    <property type="component" value="Unassembled WGS sequence"/>
</dbReference>
<evidence type="ECO:0000256" key="3">
    <source>
        <dbReference type="ARBA" id="ARBA00022912"/>
    </source>
</evidence>
<dbReference type="GO" id="GO:0005737">
    <property type="term" value="C:cytoplasm"/>
    <property type="evidence" value="ECO:0007669"/>
    <property type="project" value="TreeGrafter"/>
</dbReference>
<dbReference type="GO" id="GO:0004722">
    <property type="term" value="F:protein serine/threonine phosphatase activity"/>
    <property type="evidence" value="ECO:0007669"/>
    <property type="project" value="UniProtKB-EC"/>
</dbReference>
<dbReference type="OrthoDB" id="426001at2759"/>
<organism evidence="9 10">
    <name type="scientific">Aquarana catesbeiana</name>
    <name type="common">American bullfrog</name>
    <name type="synonym">Rana catesbeiana</name>
    <dbReference type="NCBI Taxonomy" id="8400"/>
    <lineage>
        <taxon>Eukaryota</taxon>
        <taxon>Metazoa</taxon>
        <taxon>Chordata</taxon>
        <taxon>Craniata</taxon>
        <taxon>Vertebrata</taxon>
        <taxon>Euteleostomi</taxon>
        <taxon>Amphibia</taxon>
        <taxon>Batrachia</taxon>
        <taxon>Anura</taxon>
        <taxon>Neobatrachia</taxon>
        <taxon>Ranoidea</taxon>
        <taxon>Ranidae</taxon>
        <taxon>Aquarana</taxon>
    </lineage>
</organism>
<dbReference type="AlphaFoldDB" id="A0A2G9RK90"/>
<name>A0A2G9RK90_AQUCT</name>
<comment type="catalytic activity">
    <reaction evidence="5">
        <text>O-phospho-L-threonyl-[protein] + H2O = L-threonyl-[protein] + phosphate</text>
        <dbReference type="Rhea" id="RHEA:47004"/>
        <dbReference type="Rhea" id="RHEA-COMP:11060"/>
        <dbReference type="Rhea" id="RHEA-COMP:11605"/>
        <dbReference type="ChEBI" id="CHEBI:15377"/>
        <dbReference type="ChEBI" id="CHEBI:30013"/>
        <dbReference type="ChEBI" id="CHEBI:43474"/>
        <dbReference type="ChEBI" id="CHEBI:61977"/>
        <dbReference type="EC" id="3.1.3.16"/>
    </reaction>
</comment>
<dbReference type="PROSITE" id="PS00383">
    <property type="entry name" value="TYR_PHOSPHATASE_1"/>
    <property type="match status" value="1"/>
</dbReference>
<evidence type="ECO:0000313" key="10">
    <source>
        <dbReference type="Proteomes" id="UP000228934"/>
    </source>
</evidence>
<dbReference type="SMART" id="SM00195">
    <property type="entry name" value="DSPc"/>
    <property type="match status" value="1"/>
</dbReference>
<protein>
    <submittedName>
        <fullName evidence="9">Uncharacterized protein</fullName>
    </submittedName>
</protein>
<accession>A0A2G9RK90</accession>
<proteinExistence type="inferred from homology"/>
<evidence type="ECO:0000256" key="5">
    <source>
        <dbReference type="ARBA" id="ARBA00048336"/>
    </source>
</evidence>
<dbReference type="SUPFAM" id="SSF52799">
    <property type="entry name" value="(Phosphotyrosine protein) phosphatases II"/>
    <property type="match status" value="1"/>
</dbReference>
<dbReference type="PROSITE" id="PS50054">
    <property type="entry name" value="TYR_PHOSPHATASE_DUAL"/>
    <property type="match status" value="1"/>
</dbReference>
<evidence type="ECO:0000313" key="9">
    <source>
        <dbReference type="EMBL" id="PIO28175.1"/>
    </source>
</evidence>